<proteinExistence type="predicted"/>
<name>A0A316X0Y3_9FLAO</name>
<evidence type="ECO:0000313" key="1">
    <source>
        <dbReference type="EMBL" id="PWN64570.1"/>
    </source>
</evidence>
<dbReference type="AlphaFoldDB" id="A0A316X0Y3"/>
<gene>
    <name evidence="1" type="ORF">C1638_011825</name>
</gene>
<reference evidence="1" key="1">
    <citation type="submission" date="2018-04" db="EMBL/GenBank/DDBJ databases">
        <title>Draft Genome Sequences of Chryseobacterium lactis NCTC11390T isolated from milk, Chryseobacterium oncorhynchi 701B-08T from rainbow trout, and Chryseobacterium viscerum 687B-08T from diseased fish.</title>
        <authorList>
            <person name="Jeong J.-J."/>
            <person name="Lee Y.J."/>
            <person name="Pathiraja D."/>
            <person name="Park B."/>
            <person name="Choi I.-G."/>
            <person name="Kim K.D."/>
        </authorList>
    </citation>
    <scope>NUCLEOTIDE SEQUENCE [LARGE SCALE GENOMIC DNA]</scope>
    <source>
        <strain evidence="1">701B-08</strain>
    </source>
</reference>
<protein>
    <submittedName>
        <fullName evidence="1">Uncharacterized protein</fullName>
    </submittedName>
</protein>
<sequence length="96" mass="11345">MITKEKALEIVKQYLQDRKREYVSIAEIDKIYMENKVIGYGKYEDTKRNVFVVSYKIEGYPEPIPQFVIVDAEKGEVLFTSTKHGYAEEWEDDDEL</sequence>
<comment type="caution">
    <text evidence="1">The sequence shown here is derived from an EMBL/GenBank/DDBJ whole genome shotgun (WGS) entry which is preliminary data.</text>
</comment>
<organism evidence="1 2">
    <name type="scientific">Chryseobacterium oncorhynchi</name>
    <dbReference type="NCBI Taxonomy" id="741074"/>
    <lineage>
        <taxon>Bacteria</taxon>
        <taxon>Pseudomonadati</taxon>
        <taxon>Bacteroidota</taxon>
        <taxon>Flavobacteriia</taxon>
        <taxon>Flavobacteriales</taxon>
        <taxon>Weeksellaceae</taxon>
        <taxon>Chryseobacterium group</taxon>
        <taxon>Chryseobacterium</taxon>
    </lineage>
</organism>
<keyword evidence="2" id="KW-1185">Reference proteome</keyword>
<evidence type="ECO:0000313" key="2">
    <source>
        <dbReference type="Proteomes" id="UP000236182"/>
    </source>
</evidence>
<dbReference type="EMBL" id="PPEI02000003">
    <property type="protein sequence ID" value="PWN64570.1"/>
    <property type="molecule type" value="Genomic_DNA"/>
</dbReference>
<dbReference type="Proteomes" id="UP000236182">
    <property type="component" value="Unassembled WGS sequence"/>
</dbReference>
<accession>A0A316X0Y3</accession>
<dbReference type="OrthoDB" id="1261223at2"/>
<dbReference type="RefSeq" id="WP_109621187.1">
    <property type="nucleotide sequence ID" value="NZ_PPEI02000003.1"/>
</dbReference>